<sequence length="199" mass="21639">MNVFNSILRSNQPQQPNDQPENGNDMPWMITTAAKVVGSVAGVVSIFMGFLNLLSILDIKCIFVGALLIIEGFIIVLTEAPCCCMFLDFAFMPANILEKRSPWFKAVIYLMFALVPFFWCLGISTFLSGGLIMATSAFYVMMAMGRKANRDEMRVKTTGSTGNGSGPSAAITTAPTAVLVQNEELPQSSLKNGSNQVIY</sequence>
<keyword evidence="10" id="KW-0407">Ion channel</keyword>
<feature type="compositionally biased region" description="Low complexity" evidence="14">
    <location>
        <begin position="11"/>
        <end position="23"/>
    </location>
</feature>
<feature type="transmembrane region" description="Helical" evidence="15">
    <location>
        <begin position="36"/>
        <end position="56"/>
    </location>
</feature>
<keyword evidence="6 15" id="KW-0812">Transmembrane</keyword>
<keyword evidence="8 15" id="KW-0472">Membrane</keyword>
<keyword evidence="7 15" id="KW-1133">Transmembrane helix</keyword>
<feature type="compositionally biased region" description="Polar residues" evidence="14">
    <location>
        <begin position="1"/>
        <end position="10"/>
    </location>
</feature>
<dbReference type="Pfam" id="PF10233">
    <property type="entry name" value="Cg6151-P"/>
    <property type="match status" value="1"/>
</dbReference>
<evidence type="ECO:0000256" key="13">
    <source>
        <dbReference type="ARBA" id="ARBA00046506"/>
    </source>
</evidence>
<feature type="transmembrane region" description="Helical" evidence="15">
    <location>
        <begin position="125"/>
        <end position="144"/>
    </location>
</feature>
<evidence type="ECO:0000256" key="9">
    <source>
        <dbReference type="ARBA" id="ARBA00023273"/>
    </source>
</evidence>
<protein>
    <recommendedName>
        <fullName evidence="3">Calcium channel flower</fullName>
    </recommendedName>
</protein>
<dbReference type="SMART" id="SM01077">
    <property type="entry name" value="Cg6151-P"/>
    <property type="match status" value="1"/>
</dbReference>
<dbReference type="GO" id="GO:0005262">
    <property type="term" value="F:calcium channel activity"/>
    <property type="evidence" value="ECO:0007669"/>
    <property type="project" value="UniProtKB-KW"/>
</dbReference>
<dbReference type="GO" id="GO:0030672">
    <property type="term" value="C:synaptic vesicle membrane"/>
    <property type="evidence" value="ECO:0007669"/>
    <property type="project" value="UniProtKB-SubCell"/>
</dbReference>
<evidence type="ECO:0000256" key="10">
    <source>
        <dbReference type="ARBA" id="ARBA00023303"/>
    </source>
</evidence>
<keyword evidence="4" id="KW-0109">Calcium transport</keyword>
<comment type="subcellular location">
    <subcellularLocation>
        <location evidence="1">Cytoplasmic vesicle</location>
        <location evidence="1">Secretory vesicle</location>
        <location evidence="1">Synaptic vesicle membrane</location>
        <topology evidence="1">Multi-pass membrane protein</topology>
    </subcellularLocation>
    <subcellularLocation>
        <location evidence="12">Presynaptic cell membrane</location>
    </subcellularLocation>
</comment>
<gene>
    <name evidence="16" type="ORF">RDWZM_001996</name>
</gene>
<evidence type="ECO:0000256" key="7">
    <source>
        <dbReference type="ARBA" id="ARBA00022989"/>
    </source>
</evidence>
<evidence type="ECO:0000256" key="2">
    <source>
        <dbReference type="ARBA" id="ARBA00010023"/>
    </source>
</evidence>
<dbReference type="GO" id="GO:0042734">
    <property type="term" value="C:presynaptic membrane"/>
    <property type="evidence" value="ECO:0007669"/>
    <property type="project" value="UniProtKB-SubCell"/>
</dbReference>
<comment type="similarity">
    <text evidence="2">Belongs to the calcium channel flower family.</text>
</comment>
<dbReference type="OMA" id="YWQKAAL"/>
<comment type="subunit">
    <text evidence="13">Homomultimer. Associates with the dally/ magu complex.</text>
</comment>
<feature type="transmembrane region" description="Helical" evidence="15">
    <location>
        <begin position="62"/>
        <end position="91"/>
    </location>
</feature>
<keyword evidence="17" id="KW-1185">Reference proteome</keyword>
<keyword evidence="4" id="KW-0813">Transport</keyword>
<keyword evidence="9" id="KW-0966">Cell projection</keyword>
<evidence type="ECO:0000256" key="4">
    <source>
        <dbReference type="ARBA" id="ARBA00022568"/>
    </source>
</evidence>
<evidence type="ECO:0000256" key="14">
    <source>
        <dbReference type="SAM" id="MobiDB-lite"/>
    </source>
</evidence>
<dbReference type="Proteomes" id="UP001142055">
    <property type="component" value="Chromosome 1"/>
</dbReference>
<name>A0A9Q0RRT8_BLOTA</name>
<evidence type="ECO:0000313" key="17">
    <source>
        <dbReference type="Proteomes" id="UP001142055"/>
    </source>
</evidence>
<comment type="caution">
    <text evidence="16">The sequence shown here is derived from an EMBL/GenBank/DDBJ whole genome shotgun (WGS) entry which is preliminary data.</text>
</comment>
<evidence type="ECO:0000256" key="6">
    <source>
        <dbReference type="ARBA" id="ARBA00022692"/>
    </source>
</evidence>
<evidence type="ECO:0000313" key="16">
    <source>
        <dbReference type="EMBL" id="KAJ6223451.1"/>
    </source>
</evidence>
<evidence type="ECO:0000256" key="11">
    <source>
        <dbReference type="ARBA" id="ARBA00023329"/>
    </source>
</evidence>
<evidence type="ECO:0000256" key="8">
    <source>
        <dbReference type="ARBA" id="ARBA00023136"/>
    </source>
</evidence>
<keyword evidence="5" id="KW-0107">Calcium channel</keyword>
<dbReference type="OrthoDB" id="9934994at2759"/>
<organism evidence="16 17">
    <name type="scientific">Blomia tropicalis</name>
    <name type="common">Mite</name>
    <dbReference type="NCBI Taxonomy" id="40697"/>
    <lineage>
        <taxon>Eukaryota</taxon>
        <taxon>Metazoa</taxon>
        <taxon>Ecdysozoa</taxon>
        <taxon>Arthropoda</taxon>
        <taxon>Chelicerata</taxon>
        <taxon>Arachnida</taxon>
        <taxon>Acari</taxon>
        <taxon>Acariformes</taxon>
        <taxon>Sarcoptiformes</taxon>
        <taxon>Astigmata</taxon>
        <taxon>Glycyphagoidea</taxon>
        <taxon>Echimyopodidae</taxon>
        <taxon>Blomia</taxon>
    </lineage>
</organism>
<dbReference type="PANTHER" id="PTHR13314">
    <property type="entry name" value="CALCIUM CHANNEL FLOWER HOMOLOG"/>
    <property type="match status" value="1"/>
</dbReference>
<keyword evidence="4" id="KW-0106">Calcium</keyword>
<accession>A0A9Q0RRT8</accession>
<keyword evidence="11" id="KW-0968">Cytoplasmic vesicle</keyword>
<dbReference type="InterPro" id="IPR019365">
    <property type="entry name" value="TVP18/Ca-channel_flower"/>
</dbReference>
<evidence type="ECO:0000256" key="15">
    <source>
        <dbReference type="SAM" id="Phobius"/>
    </source>
</evidence>
<evidence type="ECO:0000256" key="3">
    <source>
        <dbReference type="ARBA" id="ARBA00016120"/>
    </source>
</evidence>
<evidence type="ECO:0000256" key="12">
    <source>
        <dbReference type="ARBA" id="ARBA00034111"/>
    </source>
</evidence>
<dbReference type="GO" id="GO:0016192">
    <property type="term" value="P:vesicle-mediated transport"/>
    <property type="evidence" value="ECO:0007669"/>
    <property type="project" value="TreeGrafter"/>
</dbReference>
<dbReference type="AlphaFoldDB" id="A0A9Q0RRT8"/>
<keyword evidence="4" id="KW-0406">Ion transport</keyword>
<reference evidence="16" key="1">
    <citation type="submission" date="2022-12" db="EMBL/GenBank/DDBJ databases">
        <title>Genome assemblies of Blomia tropicalis.</title>
        <authorList>
            <person name="Cui Y."/>
        </authorList>
    </citation>
    <scope>NUCLEOTIDE SEQUENCE</scope>
    <source>
        <tissue evidence="16">Adult mites</tissue>
    </source>
</reference>
<evidence type="ECO:0000256" key="5">
    <source>
        <dbReference type="ARBA" id="ARBA00022673"/>
    </source>
</evidence>
<evidence type="ECO:0000256" key="1">
    <source>
        <dbReference type="ARBA" id="ARBA00004644"/>
    </source>
</evidence>
<proteinExistence type="inferred from homology"/>
<dbReference type="EMBL" id="JAPWDV010000001">
    <property type="protein sequence ID" value="KAJ6223451.1"/>
    <property type="molecule type" value="Genomic_DNA"/>
</dbReference>
<dbReference type="PANTHER" id="PTHR13314:SF2">
    <property type="entry name" value="CALCIUM CHANNEL FLOWER HOMOLOG"/>
    <property type="match status" value="1"/>
</dbReference>
<feature type="region of interest" description="Disordered" evidence="14">
    <location>
        <begin position="1"/>
        <end position="23"/>
    </location>
</feature>